<protein>
    <submittedName>
        <fullName evidence="1">Uncharacterized protein</fullName>
    </submittedName>
</protein>
<accession>A0AAW1N128</accession>
<sequence length="317" mass="35697">MHLVIWLQTSTLKEKPLLLKSRAVIYTRVIYTKNIRIFCTPTPQQFLWEKIDLSEPYEGQMNNAVKGGFQANINENLFIGKVYHEGECKIGKVIPIPNTFKGLWVWYNVDGHPASEVEWLNISNDFYNLRQIPNTIGALDGKHIAFSASSDAGSPNTIGALDGKHIAFSASSDAGSMYYNYKGFLNIVLLALTDAKYRFIYIDVGVNGSFVRGAATPNYYWRDYFPGEIPYDAVEGCAGRYIGQVHHIHGDLVATIYPQSETAVAEIEDTGRIIYTKNIRIFCTPTPYLFRWQKIDVSKPFEGQMTNAVKGGLQEVK</sequence>
<comment type="caution">
    <text evidence="1">The sequence shown here is derived from an EMBL/GenBank/DDBJ whole genome shotgun (WGS) entry which is preliminary data.</text>
</comment>
<evidence type="ECO:0000313" key="2">
    <source>
        <dbReference type="Proteomes" id="UP001458880"/>
    </source>
</evidence>
<dbReference type="PANTHER" id="PTHR31649">
    <property type="entry name" value="AGAP009604-PA"/>
    <property type="match status" value="1"/>
</dbReference>
<gene>
    <name evidence="1" type="ORF">QE152_g4475</name>
</gene>
<keyword evidence="2" id="KW-1185">Reference proteome</keyword>
<name>A0AAW1N128_POPJA</name>
<dbReference type="EMBL" id="JASPKY010000023">
    <property type="protein sequence ID" value="KAK9752081.1"/>
    <property type="molecule type" value="Genomic_DNA"/>
</dbReference>
<reference evidence="1 2" key="1">
    <citation type="journal article" date="2024" name="BMC Genomics">
        <title>De novo assembly and annotation of Popillia japonica's genome with initial clues to its potential as an invasive pest.</title>
        <authorList>
            <person name="Cucini C."/>
            <person name="Boschi S."/>
            <person name="Funari R."/>
            <person name="Cardaioli E."/>
            <person name="Iannotti N."/>
            <person name="Marturano G."/>
            <person name="Paoli F."/>
            <person name="Bruttini M."/>
            <person name="Carapelli A."/>
            <person name="Frati F."/>
            <person name="Nardi F."/>
        </authorList>
    </citation>
    <scope>NUCLEOTIDE SEQUENCE [LARGE SCALE GENOMIC DNA]</scope>
    <source>
        <strain evidence="1">DMR45628</strain>
    </source>
</reference>
<organism evidence="1 2">
    <name type="scientific">Popillia japonica</name>
    <name type="common">Japanese beetle</name>
    <dbReference type="NCBI Taxonomy" id="7064"/>
    <lineage>
        <taxon>Eukaryota</taxon>
        <taxon>Metazoa</taxon>
        <taxon>Ecdysozoa</taxon>
        <taxon>Arthropoda</taxon>
        <taxon>Hexapoda</taxon>
        <taxon>Insecta</taxon>
        <taxon>Pterygota</taxon>
        <taxon>Neoptera</taxon>
        <taxon>Endopterygota</taxon>
        <taxon>Coleoptera</taxon>
        <taxon>Polyphaga</taxon>
        <taxon>Scarabaeiformia</taxon>
        <taxon>Scarabaeidae</taxon>
        <taxon>Rutelinae</taxon>
        <taxon>Popillia</taxon>
    </lineage>
</organism>
<proteinExistence type="predicted"/>
<dbReference type="AlphaFoldDB" id="A0AAW1N128"/>
<evidence type="ECO:0000313" key="1">
    <source>
        <dbReference type="EMBL" id="KAK9752081.1"/>
    </source>
</evidence>
<dbReference type="PANTHER" id="PTHR31649:SF10">
    <property type="entry name" value="IP19903P-RELATED"/>
    <property type="match status" value="1"/>
</dbReference>
<dbReference type="Proteomes" id="UP001458880">
    <property type="component" value="Unassembled WGS sequence"/>
</dbReference>